<keyword evidence="2" id="KW-1185">Reference proteome</keyword>
<dbReference type="EMBL" id="JAXCLA010000001">
    <property type="protein sequence ID" value="MDY0743515.1"/>
    <property type="molecule type" value="Genomic_DNA"/>
</dbReference>
<protein>
    <submittedName>
        <fullName evidence="1">DUF3052 domain-containing protein</fullName>
    </submittedName>
</protein>
<evidence type="ECO:0000313" key="2">
    <source>
        <dbReference type="Proteomes" id="UP001285263"/>
    </source>
</evidence>
<comment type="caution">
    <text evidence="1">The sequence shown here is derived from an EMBL/GenBank/DDBJ whole genome shotgun (WGS) entry which is preliminary data.</text>
</comment>
<organism evidence="1 2">
    <name type="scientific">Roseateles agri</name>
    <dbReference type="NCBI Taxonomy" id="3098619"/>
    <lineage>
        <taxon>Bacteria</taxon>
        <taxon>Pseudomonadati</taxon>
        <taxon>Pseudomonadota</taxon>
        <taxon>Betaproteobacteria</taxon>
        <taxon>Burkholderiales</taxon>
        <taxon>Sphaerotilaceae</taxon>
        <taxon>Roseateles</taxon>
    </lineage>
</organism>
<gene>
    <name evidence="1" type="ORF">SNE35_03320</name>
</gene>
<dbReference type="RefSeq" id="WP_320421408.1">
    <property type="nucleotide sequence ID" value="NZ_JAXCLA010000001.1"/>
</dbReference>
<dbReference type="Proteomes" id="UP001285263">
    <property type="component" value="Unassembled WGS sequence"/>
</dbReference>
<evidence type="ECO:0000313" key="1">
    <source>
        <dbReference type="EMBL" id="MDY0743515.1"/>
    </source>
</evidence>
<reference evidence="1 2" key="1">
    <citation type="submission" date="2023-11" db="EMBL/GenBank/DDBJ databases">
        <title>Paucibacter sp. nov., isolated from fresh soil in Korea.</title>
        <authorList>
            <person name="Le N.T.T."/>
        </authorList>
    </citation>
    <scope>NUCLEOTIDE SEQUENCE [LARGE SCALE GENOMIC DNA]</scope>
    <source>
        <strain evidence="1 2">R3-3</strain>
    </source>
</reference>
<accession>A0ABU5DB86</accession>
<sequence length="140" mass="15391">MTPGYSGTPLPKKLGITKPAMRVHVQGLPVGDYRTLLGTALPDGVLVKRAKGSAETDLMHLFATERVDLTARLAELRSTLREDVPLWVSWPKKAAKVPTTITEDVIREVALPLGFVDIKVCAVSDVWSGLKLMVRREFRG</sequence>
<name>A0ABU5DB86_9BURK</name>
<proteinExistence type="predicted"/>